<keyword evidence="3" id="KW-0677">Repeat</keyword>
<dbReference type="InterPro" id="IPR032675">
    <property type="entry name" value="LRR_dom_sf"/>
</dbReference>
<dbReference type="PANTHER" id="PTHR10552:SF6">
    <property type="entry name" value="U2 SMALL NUCLEAR RIBONUCLEOPROTEIN A"/>
    <property type="match status" value="1"/>
</dbReference>
<dbReference type="Proteomes" id="UP001562354">
    <property type="component" value="Unassembled WGS sequence"/>
</dbReference>
<dbReference type="Pfam" id="PF14580">
    <property type="entry name" value="LRR_9"/>
    <property type="match status" value="1"/>
</dbReference>
<sequence>MRLTVDLVQNSLSYLNPLKERELDLRGHKIPALENLGLIRDQDAIDFTDNDIPTLANFPLMPRLQALYLARNRITTIANGLSKSIGNLHTLVLTQNQIAELADIEPLSGLKKLIHLSLVENPVTSKENYRYWVIARCPSVRFLDFSKVKDSERSKAKELFGSVAEPTELTQTILANRSNNSASAFSSSTNLNGSTSAKPFKLKLNEQEKARFGKLISNAKSLAEISKLEKDLNEGKLPPGVLDNDMDTTS</sequence>
<evidence type="ECO:0000313" key="8">
    <source>
        <dbReference type="Proteomes" id="UP001562354"/>
    </source>
</evidence>
<comment type="subcellular location">
    <subcellularLocation>
        <location evidence="1">Nucleus</location>
    </subcellularLocation>
</comment>
<dbReference type="PROSITE" id="PS51450">
    <property type="entry name" value="LRR"/>
    <property type="match status" value="1"/>
</dbReference>
<accession>A0ABR3PQE4</accession>
<dbReference type="GeneID" id="95975568"/>
<proteinExistence type="inferred from homology"/>
<evidence type="ECO:0000313" key="7">
    <source>
        <dbReference type="EMBL" id="KAL1311781.1"/>
    </source>
</evidence>
<gene>
    <name evidence="7" type="ORF">AAFC00_001865</name>
</gene>
<name>A0ABR3PQE4_9PEZI</name>
<evidence type="ECO:0000256" key="5">
    <source>
        <dbReference type="ARBA" id="ARBA00024196"/>
    </source>
</evidence>
<keyword evidence="4" id="KW-0539">Nucleus</keyword>
<dbReference type="Gene3D" id="3.80.10.10">
    <property type="entry name" value="Ribonuclease Inhibitor"/>
    <property type="match status" value="1"/>
</dbReference>
<keyword evidence="8" id="KW-1185">Reference proteome</keyword>
<comment type="similarity">
    <text evidence="5">Belongs to the U2 small nuclear ribonucleoprotein A family.</text>
</comment>
<comment type="caution">
    <text evidence="7">The sequence shown here is derived from an EMBL/GenBank/DDBJ whole genome shotgun (WGS) entry which is preliminary data.</text>
</comment>
<dbReference type="SUPFAM" id="SSF52058">
    <property type="entry name" value="L domain-like"/>
    <property type="match status" value="1"/>
</dbReference>
<protein>
    <recommendedName>
        <fullName evidence="6">U2 small nuclear ribonucleoprotein A'</fullName>
    </recommendedName>
</protein>
<organism evidence="7 8">
    <name type="scientific">Neodothiora populina</name>
    <dbReference type="NCBI Taxonomy" id="2781224"/>
    <lineage>
        <taxon>Eukaryota</taxon>
        <taxon>Fungi</taxon>
        <taxon>Dikarya</taxon>
        <taxon>Ascomycota</taxon>
        <taxon>Pezizomycotina</taxon>
        <taxon>Dothideomycetes</taxon>
        <taxon>Dothideomycetidae</taxon>
        <taxon>Dothideales</taxon>
        <taxon>Dothioraceae</taxon>
        <taxon>Neodothiora</taxon>
    </lineage>
</organism>
<reference evidence="7 8" key="1">
    <citation type="submission" date="2024-07" db="EMBL/GenBank/DDBJ databases">
        <title>Draft sequence of the Neodothiora populina.</title>
        <authorList>
            <person name="Drown D.D."/>
            <person name="Schuette U.S."/>
            <person name="Buechlein A.B."/>
            <person name="Rusch D.R."/>
            <person name="Winton L.W."/>
            <person name="Adams G.A."/>
        </authorList>
    </citation>
    <scope>NUCLEOTIDE SEQUENCE [LARGE SCALE GENOMIC DNA]</scope>
    <source>
        <strain evidence="7 8">CPC 39397</strain>
    </source>
</reference>
<evidence type="ECO:0000256" key="1">
    <source>
        <dbReference type="ARBA" id="ARBA00004123"/>
    </source>
</evidence>
<dbReference type="EMBL" id="JBFMKM010000001">
    <property type="protein sequence ID" value="KAL1311781.1"/>
    <property type="molecule type" value="Genomic_DNA"/>
</dbReference>
<dbReference type="PANTHER" id="PTHR10552">
    <property type="entry name" value="U2 SMALL NUCLEAR RIBONUCLEOPROTEIN A"/>
    <property type="match status" value="1"/>
</dbReference>
<keyword evidence="2" id="KW-0433">Leucine-rich repeat</keyword>
<evidence type="ECO:0000256" key="4">
    <source>
        <dbReference type="ARBA" id="ARBA00023242"/>
    </source>
</evidence>
<evidence type="ECO:0000256" key="6">
    <source>
        <dbReference type="ARBA" id="ARBA00024238"/>
    </source>
</evidence>
<evidence type="ECO:0000256" key="2">
    <source>
        <dbReference type="ARBA" id="ARBA00022614"/>
    </source>
</evidence>
<dbReference type="InterPro" id="IPR044640">
    <property type="entry name" value="RU2A"/>
</dbReference>
<dbReference type="RefSeq" id="XP_069204630.1">
    <property type="nucleotide sequence ID" value="XM_069341119.1"/>
</dbReference>
<dbReference type="InterPro" id="IPR001611">
    <property type="entry name" value="Leu-rich_rpt"/>
</dbReference>
<evidence type="ECO:0000256" key="3">
    <source>
        <dbReference type="ARBA" id="ARBA00022737"/>
    </source>
</evidence>